<sequence length="316" mass="33772">MDFTPRIKPRRLCPGDTIGVIAPASPGNQELAAAGTQLLEAKGFRVQLGKTVNQELGYLSGSDMARAADLNAMFAAPDIKGIICLRGGYGTMRLLELLDYELIQKHPKIFVGYSDITALHTSIGQRTGLVTFHGPMVASDMGQDISPYTWEYFLQAVTTPEPLGPIVNPPLVPVPEFIVPGTAEGCLTGGNLSLIASTLGTPYEIDTCGKILCLEDVGEAPYRIDRMLTQLLLAGKLQAAAGIVFDVCTDCELEAKPPSFTVEEVLRDRLGDLNKPVLINLYFGHTADKATLPLGVKATLRTEDGGLVITEAATTA</sequence>
<evidence type="ECO:0000259" key="8">
    <source>
        <dbReference type="Pfam" id="PF17676"/>
    </source>
</evidence>
<keyword evidence="5" id="KW-0720">Serine protease</keyword>
<dbReference type="GO" id="GO:0006508">
    <property type="term" value="P:proteolysis"/>
    <property type="evidence" value="ECO:0007669"/>
    <property type="project" value="UniProtKB-KW"/>
</dbReference>
<dbReference type="GO" id="GO:0008236">
    <property type="term" value="F:serine-type peptidase activity"/>
    <property type="evidence" value="ECO:0007669"/>
    <property type="project" value="UniProtKB-KW"/>
</dbReference>
<evidence type="ECO:0000256" key="2">
    <source>
        <dbReference type="ARBA" id="ARBA00022645"/>
    </source>
</evidence>
<dbReference type="STRING" id="112901.SAMN04488500_11244"/>
<keyword evidence="2 9" id="KW-0121">Carboxypeptidase</keyword>
<dbReference type="Proteomes" id="UP000192738">
    <property type="component" value="Unassembled WGS sequence"/>
</dbReference>
<dbReference type="Gene3D" id="3.40.50.10740">
    <property type="entry name" value="Class I glutamine amidotransferase-like"/>
    <property type="match status" value="1"/>
</dbReference>
<evidence type="ECO:0000259" key="7">
    <source>
        <dbReference type="Pfam" id="PF02016"/>
    </source>
</evidence>
<feature type="domain" description="LD-carboxypeptidase C-terminal" evidence="8">
    <location>
        <begin position="184"/>
        <end position="300"/>
    </location>
</feature>
<dbReference type="InterPro" id="IPR040449">
    <property type="entry name" value="Peptidase_S66_N"/>
</dbReference>
<dbReference type="InterPro" id="IPR003507">
    <property type="entry name" value="S66_fam"/>
</dbReference>
<feature type="active site" description="Charge relay system" evidence="6">
    <location>
        <position position="215"/>
    </location>
</feature>
<dbReference type="InterPro" id="IPR029062">
    <property type="entry name" value="Class_I_gatase-like"/>
</dbReference>
<feature type="active site" description="Charge relay system" evidence="6">
    <location>
        <position position="285"/>
    </location>
</feature>
<dbReference type="InterPro" id="IPR027461">
    <property type="entry name" value="Carboxypeptidase_A_C_sf"/>
</dbReference>
<evidence type="ECO:0000313" key="10">
    <source>
        <dbReference type="Proteomes" id="UP000192738"/>
    </source>
</evidence>
<dbReference type="Pfam" id="PF02016">
    <property type="entry name" value="Peptidase_S66"/>
    <property type="match status" value="1"/>
</dbReference>
<dbReference type="InterPro" id="IPR040921">
    <property type="entry name" value="Peptidase_S66C"/>
</dbReference>
<gene>
    <name evidence="9" type="ORF">SAMN04488500_11244</name>
</gene>
<name>A0A1W2CWP7_9FIRM</name>
<protein>
    <submittedName>
        <fullName evidence="9">Muramoyltetrapeptide carboxypeptidase</fullName>
    </submittedName>
</protein>
<dbReference type="Gene3D" id="3.50.30.60">
    <property type="entry name" value="LD-carboxypeptidase A C-terminal domain-like"/>
    <property type="match status" value="1"/>
</dbReference>
<dbReference type="CDD" id="cd07025">
    <property type="entry name" value="Peptidase_S66"/>
    <property type="match status" value="1"/>
</dbReference>
<proteinExistence type="inferred from homology"/>
<dbReference type="OrthoDB" id="9807329at2"/>
<dbReference type="SUPFAM" id="SSF52317">
    <property type="entry name" value="Class I glutamine amidotransferase-like"/>
    <property type="match status" value="1"/>
</dbReference>
<dbReference type="PIRSF" id="PIRSF028757">
    <property type="entry name" value="LD-carboxypeptidase"/>
    <property type="match status" value="1"/>
</dbReference>
<keyword evidence="4" id="KW-0378">Hydrolase</keyword>
<feature type="active site" description="Nucleophile" evidence="6">
    <location>
        <position position="114"/>
    </location>
</feature>
<dbReference type="SUPFAM" id="SSF141986">
    <property type="entry name" value="LD-carboxypeptidase A C-terminal domain-like"/>
    <property type="match status" value="1"/>
</dbReference>
<accession>A0A1W2CWP7</accession>
<evidence type="ECO:0000256" key="4">
    <source>
        <dbReference type="ARBA" id="ARBA00022801"/>
    </source>
</evidence>
<dbReference type="RefSeq" id="WP_084576484.1">
    <property type="nucleotide sequence ID" value="NZ_CP155572.1"/>
</dbReference>
<evidence type="ECO:0000256" key="3">
    <source>
        <dbReference type="ARBA" id="ARBA00022670"/>
    </source>
</evidence>
<dbReference type="EMBL" id="FWXI01000012">
    <property type="protein sequence ID" value="SMC89610.1"/>
    <property type="molecule type" value="Genomic_DNA"/>
</dbReference>
<dbReference type="PANTHER" id="PTHR30237">
    <property type="entry name" value="MURAMOYLTETRAPEPTIDE CARBOXYPEPTIDASE"/>
    <property type="match status" value="1"/>
</dbReference>
<evidence type="ECO:0000256" key="6">
    <source>
        <dbReference type="PIRSR" id="PIRSR028757-1"/>
    </source>
</evidence>
<dbReference type="InterPro" id="IPR027478">
    <property type="entry name" value="LdcA_N"/>
</dbReference>
<comment type="similarity">
    <text evidence="1">Belongs to the peptidase S66 family.</text>
</comment>
<reference evidence="9 10" key="1">
    <citation type="submission" date="2017-04" db="EMBL/GenBank/DDBJ databases">
        <authorList>
            <person name="Afonso C.L."/>
            <person name="Miller P.J."/>
            <person name="Scott M.A."/>
            <person name="Spackman E."/>
            <person name="Goraichik I."/>
            <person name="Dimitrov K.M."/>
            <person name="Suarez D.L."/>
            <person name="Swayne D.E."/>
        </authorList>
    </citation>
    <scope>NUCLEOTIDE SEQUENCE [LARGE SCALE GENOMIC DNA]</scope>
    <source>
        <strain evidence="9 10">DSM 5090</strain>
    </source>
</reference>
<evidence type="ECO:0000256" key="1">
    <source>
        <dbReference type="ARBA" id="ARBA00010233"/>
    </source>
</evidence>
<evidence type="ECO:0000256" key="5">
    <source>
        <dbReference type="ARBA" id="ARBA00022825"/>
    </source>
</evidence>
<evidence type="ECO:0000313" key="9">
    <source>
        <dbReference type="EMBL" id="SMC89610.1"/>
    </source>
</evidence>
<dbReference type="AlphaFoldDB" id="A0A1W2CWP7"/>
<organism evidence="9 10">
    <name type="scientific">Sporomusa malonica</name>
    <dbReference type="NCBI Taxonomy" id="112901"/>
    <lineage>
        <taxon>Bacteria</taxon>
        <taxon>Bacillati</taxon>
        <taxon>Bacillota</taxon>
        <taxon>Negativicutes</taxon>
        <taxon>Selenomonadales</taxon>
        <taxon>Sporomusaceae</taxon>
        <taxon>Sporomusa</taxon>
    </lineage>
</organism>
<keyword evidence="10" id="KW-1185">Reference proteome</keyword>
<dbReference type="GO" id="GO:0004180">
    <property type="term" value="F:carboxypeptidase activity"/>
    <property type="evidence" value="ECO:0007669"/>
    <property type="project" value="UniProtKB-KW"/>
</dbReference>
<keyword evidence="3" id="KW-0645">Protease</keyword>
<dbReference type="Pfam" id="PF17676">
    <property type="entry name" value="Peptidase_S66C"/>
    <property type="match status" value="1"/>
</dbReference>
<feature type="domain" description="LD-carboxypeptidase N-terminal" evidence="7">
    <location>
        <begin position="18"/>
        <end position="134"/>
    </location>
</feature>
<dbReference type="PANTHER" id="PTHR30237:SF2">
    <property type="entry name" value="MUREIN TETRAPEPTIDE CARBOXYPEPTIDASE"/>
    <property type="match status" value="1"/>
</dbReference>